<name>X1STK5_9ZZZZ</name>
<evidence type="ECO:0000259" key="1">
    <source>
        <dbReference type="Pfam" id="PF07879"/>
    </source>
</evidence>
<proteinExistence type="predicted"/>
<sequence>EVMIIKKYKNRKYYCIDKSKFVDHDFIIGVIKRKDEFIIVDNKNEDITIEVLKKLLRRELNKKNDKVSEKKIV</sequence>
<protein>
    <recommendedName>
        <fullName evidence="1">PHA accumulation regulator DNA-binding N-terminal domain-containing protein</fullName>
    </recommendedName>
</protein>
<feature type="domain" description="PHA accumulation regulator DNA-binding N-terminal" evidence="1">
    <location>
        <begin position="4"/>
        <end position="58"/>
    </location>
</feature>
<dbReference type="InterPro" id="IPR012909">
    <property type="entry name" value="PHA_DNA-bd_N"/>
</dbReference>
<comment type="caution">
    <text evidence="2">The sequence shown here is derived from an EMBL/GenBank/DDBJ whole genome shotgun (WGS) entry which is preliminary data.</text>
</comment>
<gene>
    <name evidence="2" type="ORF">S12H4_11773</name>
</gene>
<organism evidence="2">
    <name type="scientific">marine sediment metagenome</name>
    <dbReference type="NCBI Taxonomy" id="412755"/>
    <lineage>
        <taxon>unclassified sequences</taxon>
        <taxon>metagenomes</taxon>
        <taxon>ecological metagenomes</taxon>
    </lineage>
</organism>
<dbReference type="Pfam" id="PF07879">
    <property type="entry name" value="PHB_acc_N"/>
    <property type="match status" value="1"/>
</dbReference>
<feature type="non-terminal residue" evidence="2">
    <location>
        <position position="1"/>
    </location>
</feature>
<reference evidence="2" key="1">
    <citation type="journal article" date="2014" name="Front. Microbiol.">
        <title>High frequency of phylogenetically diverse reductive dehalogenase-homologous genes in deep subseafloor sedimentary metagenomes.</title>
        <authorList>
            <person name="Kawai M."/>
            <person name="Futagami T."/>
            <person name="Toyoda A."/>
            <person name="Takaki Y."/>
            <person name="Nishi S."/>
            <person name="Hori S."/>
            <person name="Arai W."/>
            <person name="Tsubouchi T."/>
            <person name="Morono Y."/>
            <person name="Uchiyama I."/>
            <person name="Ito T."/>
            <person name="Fujiyama A."/>
            <person name="Inagaki F."/>
            <person name="Takami H."/>
        </authorList>
    </citation>
    <scope>NUCLEOTIDE SEQUENCE</scope>
    <source>
        <strain evidence="2">Expedition CK06-06</strain>
    </source>
</reference>
<accession>X1STK5</accession>
<dbReference type="EMBL" id="BARW01005382">
    <property type="protein sequence ID" value="GAI78685.1"/>
    <property type="molecule type" value="Genomic_DNA"/>
</dbReference>
<evidence type="ECO:0000313" key="2">
    <source>
        <dbReference type="EMBL" id="GAI78685.1"/>
    </source>
</evidence>
<dbReference type="AlphaFoldDB" id="X1STK5"/>